<protein>
    <submittedName>
        <fullName evidence="1">Uncharacterized protein</fullName>
    </submittedName>
</protein>
<proteinExistence type="predicted"/>
<comment type="caution">
    <text evidence="1">The sequence shown here is derived from an EMBL/GenBank/DDBJ whole genome shotgun (WGS) entry which is preliminary data.</text>
</comment>
<evidence type="ECO:0000313" key="1">
    <source>
        <dbReference type="EMBL" id="KAI3704413.1"/>
    </source>
</evidence>
<name>A0ACB9A3H0_9ASTR</name>
<organism evidence="1 2">
    <name type="scientific">Smallanthus sonchifolius</name>
    <dbReference type="NCBI Taxonomy" id="185202"/>
    <lineage>
        <taxon>Eukaryota</taxon>
        <taxon>Viridiplantae</taxon>
        <taxon>Streptophyta</taxon>
        <taxon>Embryophyta</taxon>
        <taxon>Tracheophyta</taxon>
        <taxon>Spermatophyta</taxon>
        <taxon>Magnoliopsida</taxon>
        <taxon>eudicotyledons</taxon>
        <taxon>Gunneridae</taxon>
        <taxon>Pentapetalae</taxon>
        <taxon>asterids</taxon>
        <taxon>campanulids</taxon>
        <taxon>Asterales</taxon>
        <taxon>Asteraceae</taxon>
        <taxon>Asteroideae</taxon>
        <taxon>Heliantheae alliance</taxon>
        <taxon>Millerieae</taxon>
        <taxon>Smallanthus</taxon>
    </lineage>
</organism>
<dbReference type="Proteomes" id="UP001056120">
    <property type="component" value="Linkage Group LG25"/>
</dbReference>
<sequence length="218" mass="23691">MCKWYESDSFYNQTTILPGNPGLCGNRTSSQQSTFETVVDGLLSSLSIATPKTNGFYAAVAAPVVGTNTSIAYAIAQCVETVTPDGCKSCLQVAYADIRSCASDVIDGRAIDTACFMRYSGTAFFRNNQTTDITPFLRDVSGITITGSLVIPKKLSPFLLFISAALINSAAWEYDAALFNSEMKTTEIMARKLSLAKIKKPNPHFSSYTRTTSCKRFD</sequence>
<gene>
    <name evidence="1" type="ORF">L1987_74633</name>
</gene>
<dbReference type="EMBL" id="CM042042">
    <property type="protein sequence ID" value="KAI3704413.1"/>
    <property type="molecule type" value="Genomic_DNA"/>
</dbReference>
<accession>A0ACB9A3H0</accession>
<reference evidence="2" key="1">
    <citation type="journal article" date="2022" name="Mol. Ecol. Resour.">
        <title>The genomes of chicory, endive, great burdock and yacon provide insights into Asteraceae palaeo-polyploidization history and plant inulin production.</title>
        <authorList>
            <person name="Fan W."/>
            <person name="Wang S."/>
            <person name="Wang H."/>
            <person name="Wang A."/>
            <person name="Jiang F."/>
            <person name="Liu H."/>
            <person name="Zhao H."/>
            <person name="Xu D."/>
            <person name="Zhang Y."/>
        </authorList>
    </citation>
    <scope>NUCLEOTIDE SEQUENCE [LARGE SCALE GENOMIC DNA]</scope>
    <source>
        <strain evidence="2">cv. Yunnan</strain>
    </source>
</reference>
<evidence type="ECO:0000313" key="2">
    <source>
        <dbReference type="Proteomes" id="UP001056120"/>
    </source>
</evidence>
<keyword evidence="2" id="KW-1185">Reference proteome</keyword>
<reference evidence="1 2" key="2">
    <citation type="journal article" date="2022" name="Mol. Ecol. Resour.">
        <title>The genomes of chicory, endive, great burdock and yacon provide insights into Asteraceae paleo-polyploidization history and plant inulin production.</title>
        <authorList>
            <person name="Fan W."/>
            <person name="Wang S."/>
            <person name="Wang H."/>
            <person name="Wang A."/>
            <person name="Jiang F."/>
            <person name="Liu H."/>
            <person name="Zhao H."/>
            <person name="Xu D."/>
            <person name="Zhang Y."/>
        </authorList>
    </citation>
    <scope>NUCLEOTIDE SEQUENCE [LARGE SCALE GENOMIC DNA]</scope>
    <source>
        <strain evidence="2">cv. Yunnan</strain>
        <tissue evidence="1">Leaves</tissue>
    </source>
</reference>